<gene>
    <name evidence="1" type="ORF">I553_6551</name>
</gene>
<evidence type="ECO:0000313" key="1">
    <source>
        <dbReference type="EMBL" id="EUA42691.1"/>
    </source>
</evidence>
<name>X8BGT0_MYCXE</name>
<dbReference type="EMBL" id="JAOB01000042">
    <property type="protein sequence ID" value="EUA42691.1"/>
    <property type="molecule type" value="Genomic_DNA"/>
</dbReference>
<comment type="caution">
    <text evidence="1">The sequence shown here is derived from an EMBL/GenBank/DDBJ whole genome shotgun (WGS) entry which is preliminary data.</text>
</comment>
<sequence>MVVDFVFDDDALFAHHLHAGVLVEPVHGLGGHERPAPQFGCDVADVEQRLQQPQALDIDGDVGTGALLIHGCSHVGVLGHCRTRQHTES</sequence>
<protein>
    <submittedName>
        <fullName evidence="1">Uncharacterized protein</fullName>
    </submittedName>
</protein>
<organism evidence="1">
    <name type="scientific">Mycobacterium xenopi 4042</name>
    <dbReference type="NCBI Taxonomy" id="1299334"/>
    <lineage>
        <taxon>Bacteria</taxon>
        <taxon>Bacillati</taxon>
        <taxon>Actinomycetota</taxon>
        <taxon>Actinomycetes</taxon>
        <taxon>Mycobacteriales</taxon>
        <taxon>Mycobacteriaceae</taxon>
        <taxon>Mycobacterium</taxon>
    </lineage>
</organism>
<proteinExistence type="predicted"/>
<dbReference type="PATRIC" id="fig|1299334.3.peg.4701"/>
<dbReference type="AlphaFoldDB" id="X8BGT0"/>
<accession>X8BGT0</accession>
<reference evidence="1" key="1">
    <citation type="submission" date="2014-01" db="EMBL/GenBank/DDBJ databases">
        <authorList>
            <person name="Brown-Elliot B."/>
            <person name="Wallace R."/>
            <person name="Lenaerts A."/>
            <person name="Ordway D."/>
            <person name="DeGroote M.A."/>
            <person name="Parker T."/>
            <person name="Sizemore C."/>
            <person name="Tallon L.J."/>
            <person name="Sadzewicz L.K."/>
            <person name="Sengamalay N."/>
            <person name="Fraser C.M."/>
            <person name="Hine E."/>
            <person name="Shefchek K.A."/>
            <person name="Das S.P."/>
            <person name="Tettelin H."/>
        </authorList>
    </citation>
    <scope>NUCLEOTIDE SEQUENCE [LARGE SCALE GENOMIC DNA]</scope>
    <source>
        <strain evidence="1">4042</strain>
    </source>
</reference>